<accession>A0ABZ0TR97</accession>
<evidence type="ECO:0000313" key="1">
    <source>
        <dbReference type="EMBL" id="WPU94688.1"/>
    </source>
</evidence>
<dbReference type="RefSeq" id="WP_321563804.1">
    <property type="nucleotide sequence ID" value="NZ_CP139558.1"/>
</dbReference>
<keyword evidence="2" id="KW-1185">Reference proteome</keyword>
<name>A0ABZ0TR97_9SPHI</name>
<organism evidence="1 2">
    <name type="scientific">Mucilaginibacter sabulilitoris</name>
    <dbReference type="NCBI Taxonomy" id="1173583"/>
    <lineage>
        <taxon>Bacteria</taxon>
        <taxon>Pseudomonadati</taxon>
        <taxon>Bacteroidota</taxon>
        <taxon>Sphingobacteriia</taxon>
        <taxon>Sphingobacteriales</taxon>
        <taxon>Sphingobacteriaceae</taxon>
        <taxon>Mucilaginibacter</taxon>
    </lineage>
</organism>
<sequence length="296" mass="34476">MMKRPLALLIGNGINDSTPGKGWGDVLDDIAAHCGLPALNKKGKPFPVIYDEIFLRALKTRDWDELEVKRFIATAVNEISSNELHARVRAMNAEHVMTTNYDYAIQGIRPQKNEGLVFETTYSIFRKHQFGETTYWHIHGECNYPASINLGYEHYCGQLQHMRNYTVNGTQYQSKEVPKKSLVGRLRSNQEPGFHSWIDLFFTHDVHIIGLTLDFVETDLWWLLTYRARLKYYKSKRKGTNSIKVDNQIHYYLPEKYEKEAESKLQVMEANDVVIHRIPGPDKTPYYQEVFDRISK</sequence>
<evidence type="ECO:0000313" key="2">
    <source>
        <dbReference type="Proteomes" id="UP001324380"/>
    </source>
</evidence>
<dbReference type="Pfam" id="PF13289">
    <property type="entry name" value="SIR2_2"/>
    <property type="match status" value="1"/>
</dbReference>
<proteinExistence type="predicted"/>
<reference evidence="1 2" key="1">
    <citation type="submission" date="2023-11" db="EMBL/GenBank/DDBJ databases">
        <title>Analysis of the Genomes of Mucilaginibacter gossypii cycad 4 and M. sabulilitoris SNA2: microbes with the potential for plant growth promotion.</title>
        <authorList>
            <person name="Hirsch A.M."/>
            <person name="Humm E."/>
            <person name="Rubbi M."/>
            <person name="Del Vecchio G."/>
            <person name="Ha S.M."/>
            <person name="Pellegrini M."/>
            <person name="Gunsalus R.P."/>
        </authorList>
    </citation>
    <scope>NUCLEOTIDE SEQUENCE [LARGE SCALE GENOMIC DNA]</scope>
    <source>
        <strain evidence="1 2">SNA2</strain>
    </source>
</reference>
<protein>
    <recommendedName>
        <fullName evidence="3">SIR2-like domain-containing protein</fullName>
    </recommendedName>
</protein>
<dbReference type="Proteomes" id="UP001324380">
    <property type="component" value="Chromosome"/>
</dbReference>
<evidence type="ECO:0008006" key="3">
    <source>
        <dbReference type="Google" id="ProtNLM"/>
    </source>
</evidence>
<dbReference type="EMBL" id="CP139558">
    <property type="protein sequence ID" value="WPU94688.1"/>
    <property type="molecule type" value="Genomic_DNA"/>
</dbReference>
<gene>
    <name evidence="1" type="ORF">SNE25_04035</name>
</gene>